<keyword evidence="2" id="KW-1185">Reference proteome</keyword>
<dbReference type="KEGG" id="tsa:AciPR4_3381"/>
<dbReference type="PANTHER" id="PTHR36183:SF2">
    <property type="entry name" value="BETA-GLUCURONIDASE C-TERMINAL DOMAIN-CONTAINING PROTEIN"/>
    <property type="match status" value="1"/>
</dbReference>
<dbReference type="InterPro" id="IPR017853">
    <property type="entry name" value="GH"/>
</dbReference>
<name>E8UXB1_TERSS</name>
<dbReference type="EMBL" id="CP002467">
    <property type="protein sequence ID" value="ADV84135.1"/>
    <property type="molecule type" value="Genomic_DNA"/>
</dbReference>
<dbReference type="HOGENOM" id="CLU_026559_0_0_0"/>
<accession>E8UXB1</accession>
<organism evidence="1 2">
    <name type="scientific">Terriglobus saanensis (strain ATCC BAA-1853 / DSM 23119 / SP1PR4)</name>
    <dbReference type="NCBI Taxonomy" id="401053"/>
    <lineage>
        <taxon>Bacteria</taxon>
        <taxon>Pseudomonadati</taxon>
        <taxon>Acidobacteriota</taxon>
        <taxon>Terriglobia</taxon>
        <taxon>Terriglobales</taxon>
        <taxon>Acidobacteriaceae</taxon>
        <taxon>Terriglobus</taxon>
    </lineage>
</organism>
<dbReference type="Gene3D" id="3.20.20.80">
    <property type="entry name" value="Glycosidases"/>
    <property type="match status" value="1"/>
</dbReference>
<dbReference type="eggNOG" id="COG3534">
    <property type="taxonomic scope" value="Bacteria"/>
</dbReference>
<dbReference type="OrthoDB" id="5166947at2"/>
<dbReference type="Gene3D" id="2.60.40.1180">
    <property type="entry name" value="Golgi alpha-mannosidase II"/>
    <property type="match status" value="1"/>
</dbReference>
<dbReference type="RefSeq" id="WP_013569866.1">
    <property type="nucleotide sequence ID" value="NC_014963.1"/>
</dbReference>
<dbReference type="Proteomes" id="UP000006844">
    <property type="component" value="Chromosome"/>
</dbReference>
<evidence type="ECO:0000313" key="1">
    <source>
        <dbReference type="EMBL" id="ADV84135.1"/>
    </source>
</evidence>
<protein>
    <submittedName>
        <fullName evidence="1">Uncharacterized protein</fullName>
    </submittedName>
</protein>
<dbReference type="InterPro" id="IPR013780">
    <property type="entry name" value="Glyco_hydro_b"/>
</dbReference>
<reference evidence="1 2" key="1">
    <citation type="journal article" date="2012" name="Stand. Genomic Sci.">
        <title>Complete genome sequence of Terriglobus saanensis type strain SP1PR4(T), an Acidobacteria from tundra soil.</title>
        <authorList>
            <person name="Rawat S.R."/>
            <person name="Mannisto M.K."/>
            <person name="Starovoytov V."/>
            <person name="Goodwin L."/>
            <person name="Nolan M."/>
            <person name="Hauser L."/>
            <person name="Land M."/>
            <person name="Davenport K.W."/>
            <person name="Woyke T."/>
            <person name="Haggblom M.M."/>
        </authorList>
    </citation>
    <scope>NUCLEOTIDE SEQUENCE</scope>
    <source>
        <strain evidence="2">ATCC BAA-1853 / DSM 23119 / SP1PR4</strain>
    </source>
</reference>
<dbReference type="InterPro" id="IPR006311">
    <property type="entry name" value="TAT_signal"/>
</dbReference>
<sequence>MSVNQTRRNFLAATAATAALTLPGARLFAQEATSITLTLDPSAAPLHRVPTDFLGLSYEVQQLVDPNFFSPKNTGLVRAFKELTPNGVLRLGGNTSEFAWWKPKPSTPEPSHPVTRVVEGEPPAAYYAVTAEAVQNLSAFLHATGWTCLYGINLGTNTPERAADEAAFAARTLGSSLQYFQVGNEVDLFDRHLRDPKTWSVDAYLAEWIPIAQAITARVPDAKFGIPDVAADINWLPKVAERWTSIANAPRVTTVSHHYYFGGPATNPDVNIPRLLKANPKVQQNADIATAAAQKMNAHVRMTEGNTCYRGGKPGVSDTFASALWSADYTLLLAFNGYSGLNLHGGTGKSVANSVGGVLPGDTMLEQSGSTPSQIATHPHPFYTPIATFPKTTGDEYLLEPVAIGMKFASAFAGAQILPLDFNPGEVNATAYFAKLPGGHFSLIVLNKDATRELTLTIPGRHITVKTELLTGPSLDSRETHISSGETIKPTAVGLTLTIPKSTGIRFTTV</sequence>
<dbReference type="PROSITE" id="PS51318">
    <property type="entry name" value="TAT"/>
    <property type="match status" value="1"/>
</dbReference>
<dbReference type="AlphaFoldDB" id="E8UXB1"/>
<evidence type="ECO:0000313" key="2">
    <source>
        <dbReference type="Proteomes" id="UP000006844"/>
    </source>
</evidence>
<dbReference type="SUPFAM" id="SSF51445">
    <property type="entry name" value="(Trans)glycosidases"/>
    <property type="match status" value="1"/>
</dbReference>
<gene>
    <name evidence="1" type="ordered locus">AciPR4_3381</name>
</gene>
<dbReference type="PANTHER" id="PTHR36183">
    <property type="entry name" value="BETA-GLUCURONIDASE"/>
    <property type="match status" value="1"/>
</dbReference>
<dbReference type="InterPro" id="IPR052974">
    <property type="entry name" value="GH79_Enzymes"/>
</dbReference>
<dbReference type="STRING" id="401053.AciPR4_3381"/>
<proteinExistence type="predicted"/>